<keyword evidence="11" id="KW-1185">Reference proteome</keyword>
<dbReference type="Proteomes" id="UP000504617">
    <property type="component" value="Unplaced"/>
</dbReference>
<evidence type="ECO:0000313" key="11">
    <source>
        <dbReference type="Proteomes" id="UP000504617"/>
    </source>
</evidence>
<dbReference type="InterPro" id="IPR023298">
    <property type="entry name" value="ATPase_P-typ_TM_dom_sf"/>
</dbReference>
<keyword evidence="6 9" id="KW-0472">Membrane</keyword>
<evidence type="ECO:0000256" key="1">
    <source>
        <dbReference type="ARBA" id="ARBA00004651"/>
    </source>
</evidence>
<sequence>MGVVDILQGLECDQVLRPINLRVMRLQPSQTEDHKEMQAQSNIKLDGLFLLPEDQAQGLHGGLDRPRQKHPAINGLDPHWWVHRTKRDGVLSSKHHVHKVRGSPRIDQDVELRSIPPESLSGYVLSEKTTATGEQFLRDVSVIFHPHAFPQMPVLTWSPEGVHHPPEKRILLTVILTILIFETCSATSSVTSFDVNRLKPHERELASEKDIGVRDGNGVVSALWMMDLLLLFLMLLVSQPVSGKLRMKCPLSFEHQEEKNPWSCYRPGDYLIGVVTTATKELRITLPFNTAPYIQFDSTSSDHSRILRFIFTTELVNKNAQLLQNLTLGYNIHDNYLNPLGTSDALLDVLSTGDANVPNYGCGKNDHLLALLDGADRDISIQMSTLIGTYKIPQWNEKTNDDSFEPDLFVEPQFGEQSFSCSFSKHVFSVKGRRRCMQKAPLETKEERNSIWVRYTRHVYSFVNTLAHTLNAAYSSISRRGRKEERLRASRLQPWQFHPFLEKNEFCNLSQRKLYLDQNGDVAADLNIMSCVVLPQMDVTVEQLGSFERQKLILNQDHLSHLKLLNKIVKANNRDLSYILLISLLFCFLSSFLFIGQPRKVTCLLRQTVFSIVFSVAVSSLLAKTITVVLAFLATKPGNRVKRWLGKSLANSIILSCSIVQITICSIWLGVSPPFPESDLYSQPRQIVLQCNEGSVTMFYVVLGYMGFLAAICFIVAFLARNLPGAFNEAKLITFSMLIFCSVWVSFLPTYLNFSTMMDGIRHVHFALEGLPQPIEGKIWIITLFGQLPVRKHRLYEYVHSIWRFYIQERGYEDTFQEFIFVEPQFQNRSFHCSFSKHTLSVKVRRRCTQKEPLETEEKRGSHEYKIDHRAYSVIKTLAYALNAAYSSRFKRRRKKRLVASRLQPWQLHPFLKKNAFCNFSEMKMYLDQNGDLIADLNIMSLVVFPDESNYEEQMGSFERQRLIISQESLSLLKWYDKNLNILDLESQEYLLLHPFLKKNAFCNFSEMKMYLDQNGDLIADLHITSLVVFPDESNYEEQMGSFERQRLIISQDSLSLLKWYDKLQGSHNGCLVFVFGKEGTNSGISMRAAALRDLQDAPPFYVTPTG</sequence>
<gene>
    <name evidence="12" type="primary">LOC106544530</name>
</gene>
<dbReference type="GO" id="GO:0004930">
    <property type="term" value="F:G protein-coupled receptor activity"/>
    <property type="evidence" value="ECO:0007669"/>
    <property type="project" value="UniProtKB-KW"/>
</dbReference>
<keyword evidence="4 9" id="KW-1133">Transmembrane helix</keyword>
<dbReference type="PROSITE" id="PS50259">
    <property type="entry name" value="G_PROTEIN_RECEP_F3_4"/>
    <property type="match status" value="1"/>
</dbReference>
<dbReference type="PROSITE" id="PS00981">
    <property type="entry name" value="G_PROTEIN_RECEP_F3_3"/>
    <property type="match status" value="1"/>
</dbReference>
<evidence type="ECO:0000256" key="5">
    <source>
        <dbReference type="ARBA" id="ARBA00023040"/>
    </source>
</evidence>
<protein>
    <submittedName>
        <fullName evidence="12">Uncharacterized protein LOC106544530</fullName>
    </submittedName>
</protein>
<dbReference type="InterPro" id="IPR017978">
    <property type="entry name" value="GPCR_3_C"/>
</dbReference>
<evidence type="ECO:0000256" key="7">
    <source>
        <dbReference type="ARBA" id="ARBA00023180"/>
    </source>
</evidence>
<accession>A0A6I9XKH4</accession>
<feature type="transmembrane region" description="Helical" evidence="9">
    <location>
        <begin position="576"/>
        <end position="596"/>
    </location>
</feature>
<dbReference type="SUPFAM" id="SSF81665">
    <property type="entry name" value="Calcium ATPase, transmembrane domain M"/>
    <property type="match status" value="1"/>
</dbReference>
<keyword evidence="5" id="KW-0675">Receptor</keyword>
<evidence type="ECO:0000256" key="4">
    <source>
        <dbReference type="ARBA" id="ARBA00022989"/>
    </source>
</evidence>
<feature type="transmembrane region" description="Helical" evidence="9">
    <location>
        <begin position="653"/>
        <end position="671"/>
    </location>
</feature>
<dbReference type="GeneID" id="106544530"/>
<dbReference type="PANTHER" id="PTHR24061">
    <property type="entry name" value="CALCIUM-SENSING RECEPTOR-RELATED"/>
    <property type="match status" value="1"/>
</dbReference>
<organism evidence="11 12">
    <name type="scientific">Thamnophis sirtalis</name>
    <dbReference type="NCBI Taxonomy" id="35019"/>
    <lineage>
        <taxon>Eukaryota</taxon>
        <taxon>Metazoa</taxon>
        <taxon>Chordata</taxon>
        <taxon>Craniata</taxon>
        <taxon>Vertebrata</taxon>
        <taxon>Euteleostomi</taxon>
        <taxon>Lepidosauria</taxon>
        <taxon>Squamata</taxon>
        <taxon>Bifurcata</taxon>
        <taxon>Unidentata</taxon>
        <taxon>Episquamata</taxon>
        <taxon>Toxicofera</taxon>
        <taxon>Serpentes</taxon>
        <taxon>Colubroidea</taxon>
        <taxon>Colubridae</taxon>
        <taxon>Natricinae</taxon>
        <taxon>Thamnophis</taxon>
    </lineage>
</organism>
<dbReference type="OrthoDB" id="5984008at2759"/>
<evidence type="ECO:0000259" key="10">
    <source>
        <dbReference type="PROSITE" id="PS50259"/>
    </source>
</evidence>
<evidence type="ECO:0000256" key="9">
    <source>
        <dbReference type="SAM" id="Phobius"/>
    </source>
</evidence>
<dbReference type="GO" id="GO:0005886">
    <property type="term" value="C:plasma membrane"/>
    <property type="evidence" value="ECO:0007669"/>
    <property type="project" value="UniProtKB-SubCell"/>
</dbReference>
<reference evidence="12" key="1">
    <citation type="submission" date="2025-08" db="UniProtKB">
        <authorList>
            <consortium name="RefSeq"/>
        </authorList>
    </citation>
    <scope>IDENTIFICATION</scope>
    <source>
        <tissue evidence="12">Skeletal muscle</tissue>
    </source>
</reference>
<dbReference type="Gene3D" id="3.40.50.2300">
    <property type="match status" value="5"/>
</dbReference>
<dbReference type="KEGG" id="tsr:106544530"/>
<feature type="transmembrane region" description="Helical" evidence="9">
    <location>
        <begin position="608"/>
        <end position="633"/>
    </location>
</feature>
<proteinExistence type="predicted"/>
<evidence type="ECO:0000256" key="3">
    <source>
        <dbReference type="ARBA" id="ARBA00022692"/>
    </source>
</evidence>
<dbReference type="InterPro" id="IPR017979">
    <property type="entry name" value="GPCR_3_CS"/>
</dbReference>
<evidence type="ECO:0000256" key="2">
    <source>
        <dbReference type="ARBA" id="ARBA00022475"/>
    </source>
</evidence>
<dbReference type="AlphaFoldDB" id="A0A6I9XKH4"/>
<keyword evidence="3 9" id="KW-0812">Transmembrane</keyword>
<feature type="transmembrane region" description="Helical" evidence="9">
    <location>
        <begin position="698"/>
        <end position="720"/>
    </location>
</feature>
<comment type="subcellular location">
    <subcellularLocation>
        <location evidence="1">Cell membrane</location>
        <topology evidence="1">Multi-pass membrane protein</topology>
    </subcellularLocation>
</comment>
<dbReference type="Pfam" id="PF00003">
    <property type="entry name" value="7tm_3"/>
    <property type="match status" value="1"/>
</dbReference>
<evidence type="ECO:0000313" key="12">
    <source>
        <dbReference type="RefSeq" id="XP_013916299.1"/>
    </source>
</evidence>
<name>A0A6I9XKH4_9SAUR</name>
<keyword evidence="5" id="KW-0297">G-protein coupled receptor</keyword>
<keyword evidence="2" id="KW-1003">Cell membrane</keyword>
<dbReference type="InterPro" id="IPR000068">
    <property type="entry name" value="GPCR_3_Ca_sens_rcpt-rel"/>
</dbReference>
<feature type="domain" description="G-protein coupled receptors family 3 profile" evidence="10">
    <location>
        <begin position="568"/>
        <end position="752"/>
    </location>
</feature>
<keyword evidence="7" id="KW-0325">Glycoprotein</keyword>
<dbReference type="InterPro" id="IPR028082">
    <property type="entry name" value="Peripla_BP_I"/>
</dbReference>
<feature type="transmembrane region" description="Helical" evidence="9">
    <location>
        <begin position="219"/>
        <end position="238"/>
    </location>
</feature>
<feature type="transmembrane region" description="Helical" evidence="9">
    <location>
        <begin position="732"/>
        <end position="752"/>
    </location>
</feature>
<dbReference type="SUPFAM" id="SSF53822">
    <property type="entry name" value="Periplasmic binding protein-like I"/>
    <property type="match status" value="3"/>
</dbReference>
<dbReference type="RefSeq" id="XP_013916299.1">
    <property type="nucleotide sequence ID" value="XM_014060824.1"/>
</dbReference>
<dbReference type="PANTHER" id="PTHR24061:SF599">
    <property type="entry name" value="G-PROTEIN COUPLED RECEPTORS FAMILY 3 PROFILE DOMAIN-CONTAINING PROTEIN"/>
    <property type="match status" value="1"/>
</dbReference>
<evidence type="ECO:0000256" key="8">
    <source>
        <dbReference type="ARBA" id="ARBA00023224"/>
    </source>
</evidence>
<keyword evidence="8" id="KW-0807">Transducer</keyword>
<dbReference type="InterPro" id="IPR004073">
    <property type="entry name" value="GPCR_3_vmron_rcpt_2"/>
</dbReference>
<evidence type="ECO:0000256" key="6">
    <source>
        <dbReference type="ARBA" id="ARBA00023136"/>
    </source>
</evidence>
<dbReference type="PRINTS" id="PR01535">
    <property type="entry name" value="VOMERONASL2R"/>
</dbReference>